<name>A0A0U5FCD8_XANCI</name>
<dbReference type="EMBL" id="CCXZ01000116">
    <property type="protein sequence ID" value="CEG15959.1"/>
    <property type="molecule type" value="Genomic_DNA"/>
</dbReference>
<evidence type="ECO:0000313" key="3">
    <source>
        <dbReference type="Proteomes" id="UP000052230"/>
    </source>
</evidence>
<accession>A0A0U5FCD8</accession>
<keyword evidence="3" id="KW-1185">Reference proteome</keyword>
<evidence type="ECO:0000256" key="1">
    <source>
        <dbReference type="SAM" id="MobiDB-lite"/>
    </source>
</evidence>
<feature type="region of interest" description="Disordered" evidence="1">
    <location>
        <begin position="94"/>
        <end position="115"/>
    </location>
</feature>
<sequence>MRKPGGLAVKAISRCCAAEDGTAPCAQANGRTGRGVGCVQPQTQAGKLPGSVAADGCGWTPPAIGQMMGDRAPLGLADESCACGDLVFSTVGHDARMGDGEAHGRRPRGRARRVP</sequence>
<dbReference type="AlphaFoldDB" id="A0A0U5FCD8"/>
<comment type="caution">
    <text evidence="2">The sequence shown here is derived from an EMBL/GenBank/DDBJ whole genome shotgun (WGS) entry which is preliminary data.</text>
</comment>
<feature type="compositionally biased region" description="Basic residues" evidence="1">
    <location>
        <begin position="105"/>
        <end position="115"/>
    </location>
</feature>
<dbReference type="Proteomes" id="UP000052230">
    <property type="component" value="Unassembled WGS sequence"/>
</dbReference>
<gene>
    <name evidence="2" type="ORF">XAC3562_240012</name>
</gene>
<evidence type="ECO:0000313" key="2">
    <source>
        <dbReference type="EMBL" id="CEG15959.1"/>
    </source>
</evidence>
<protein>
    <submittedName>
        <fullName evidence="2">Uncharacterized protein</fullName>
    </submittedName>
</protein>
<feature type="compositionally biased region" description="Basic and acidic residues" evidence="1">
    <location>
        <begin position="94"/>
        <end position="104"/>
    </location>
</feature>
<organism evidence="2 3">
    <name type="scientific">Xanthomonas citri pv. citri</name>
    <dbReference type="NCBI Taxonomy" id="611301"/>
    <lineage>
        <taxon>Bacteria</taxon>
        <taxon>Pseudomonadati</taxon>
        <taxon>Pseudomonadota</taxon>
        <taxon>Gammaproteobacteria</taxon>
        <taxon>Lysobacterales</taxon>
        <taxon>Lysobacteraceae</taxon>
        <taxon>Xanthomonas</taxon>
    </lineage>
</organism>
<proteinExistence type="predicted"/>
<reference evidence="2 3" key="1">
    <citation type="submission" date="2014-09" db="EMBL/GenBank/DDBJ databases">
        <authorList>
            <person name="Regsiter A."/>
        </authorList>
    </citation>
    <scope>NUCLEOTIDE SEQUENCE [LARGE SCALE GENOMIC DNA]</scope>
</reference>